<dbReference type="PANTHER" id="PTHR46872:SF5">
    <property type="entry name" value="MYB-LIKE DOMAIN-CONTAINING PROTEIN"/>
    <property type="match status" value="1"/>
</dbReference>
<evidence type="ECO:0000313" key="2">
    <source>
        <dbReference type="EMBL" id="PRQ40675.1"/>
    </source>
</evidence>
<reference evidence="2 3" key="1">
    <citation type="journal article" date="2018" name="Nat. Genet.">
        <title>The Rosa genome provides new insights in the design of modern roses.</title>
        <authorList>
            <person name="Bendahmane M."/>
        </authorList>
    </citation>
    <scope>NUCLEOTIDE SEQUENCE [LARGE SCALE GENOMIC DNA]</scope>
    <source>
        <strain evidence="3">cv. Old Blush</strain>
    </source>
</reference>
<feature type="region of interest" description="Disordered" evidence="1">
    <location>
        <begin position="135"/>
        <end position="162"/>
    </location>
</feature>
<proteinExistence type="predicted"/>
<dbReference type="Proteomes" id="UP000238479">
    <property type="component" value="Chromosome 4"/>
</dbReference>
<name>A0A2P6R2K4_ROSCH</name>
<feature type="compositionally biased region" description="Basic and acidic residues" evidence="1">
    <location>
        <begin position="463"/>
        <end position="475"/>
    </location>
</feature>
<feature type="region of interest" description="Disordered" evidence="1">
    <location>
        <begin position="457"/>
        <end position="479"/>
    </location>
</feature>
<evidence type="ECO:0000256" key="1">
    <source>
        <dbReference type="SAM" id="MobiDB-lite"/>
    </source>
</evidence>
<keyword evidence="3" id="KW-1185">Reference proteome</keyword>
<dbReference type="CDD" id="cd00167">
    <property type="entry name" value="SANT"/>
    <property type="match status" value="1"/>
</dbReference>
<dbReference type="STRING" id="74649.A0A2P6R2K4"/>
<comment type="caution">
    <text evidence="2">The sequence shown here is derived from an EMBL/GenBank/DDBJ whole genome shotgun (WGS) entry which is preliminary data.</text>
</comment>
<evidence type="ECO:0008006" key="4">
    <source>
        <dbReference type="Google" id="ProtNLM"/>
    </source>
</evidence>
<feature type="compositionally biased region" description="Acidic residues" evidence="1">
    <location>
        <begin position="367"/>
        <end position="381"/>
    </location>
</feature>
<sequence>MGFKRPFDDVDFQELPYKHSRQLDSSDKRSPFSDVVSCYSAPEKPYVSGEEGDALCKTQWFEVLEKYNVGKDSTAVNKGCVINAASALVTSSCGEEDIGSGGQDASSPPAEYFEYDCPRRAFVPFKDDYSSLLDRSPRKQVPVGPNHQASIPSWSGHSKKLDEEDGGNLSRFSLHLITDYDSEERLLGTAVIPMPDVNLSPPECDKVGQGRTNCKCLDAGTFRCVQQHVMEAREDLKRNLGNEKFVKLGLCDMGEVVARRWSDEEEQAFHDVVYSNPASLGRKFWKHLSAVFPSRSKRELVSYYFNVFMLRRRAAQNRSNTLEIDSDDDEWHGSYGSANGGIVAEDDEDSVIDSVEDGQAVGHREYSEEDDSDDDDSDGDDYVGYGEDGGMDHIGESYRLKLVDEGKYDTIAQNGEKIPGCSEEEFGYQDDSCVSFEFQPYMHDSCGRIDAEPAGGALQGTGFKDEHSQSLRSQDDASSDVVGHGYLLEPCDAKVWDARFPMDPMKGIDLLPTWSMIEDIFDQGMGDYKMRDDQKAPASG</sequence>
<accession>A0A2P6R2K4</accession>
<dbReference type="OrthoDB" id="1908944at2759"/>
<organism evidence="2 3">
    <name type="scientific">Rosa chinensis</name>
    <name type="common">China rose</name>
    <dbReference type="NCBI Taxonomy" id="74649"/>
    <lineage>
        <taxon>Eukaryota</taxon>
        <taxon>Viridiplantae</taxon>
        <taxon>Streptophyta</taxon>
        <taxon>Embryophyta</taxon>
        <taxon>Tracheophyta</taxon>
        <taxon>Spermatophyta</taxon>
        <taxon>Magnoliopsida</taxon>
        <taxon>eudicotyledons</taxon>
        <taxon>Gunneridae</taxon>
        <taxon>Pentapetalae</taxon>
        <taxon>rosids</taxon>
        <taxon>fabids</taxon>
        <taxon>Rosales</taxon>
        <taxon>Rosaceae</taxon>
        <taxon>Rosoideae</taxon>
        <taxon>Rosoideae incertae sedis</taxon>
        <taxon>Rosa</taxon>
    </lineage>
</organism>
<dbReference type="EMBL" id="PDCK01000042">
    <property type="protein sequence ID" value="PRQ40675.1"/>
    <property type="molecule type" value="Genomic_DNA"/>
</dbReference>
<feature type="compositionally biased region" description="Polar residues" evidence="1">
    <location>
        <begin position="147"/>
        <end position="156"/>
    </location>
</feature>
<dbReference type="InterPro" id="IPR001005">
    <property type="entry name" value="SANT/Myb"/>
</dbReference>
<gene>
    <name evidence="2" type="ORF">RchiOBHm_Chr4g0438631</name>
</gene>
<feature type="region of interest" description="Disordered" evidence="1">
    <location>
        <begin position="319"/>
        <end position="388"/>
    </location>
</feature>
<protein>
    <recommendedName>
        <fullName evidence="4">Myb-like domain-containing protein</fullName>
    </recommendedName>
</protein>
<evidence type="ECO:0000313" key="3">
    <source>
        <dbReference type="Proteomes" id="UP000238479"/>
    </source>
</evidence>
<dbReference type="Gramene" id="PRQ40675">
    <property type="protein sequence ID" value="PRQ40675"/>
    <property type="gene ID" value="RchiOBHm_Chr4g0438631"/>
</dbReference>
<dbReference type="PANTHER" id="PTHR46872">
    <property type="entry name" value="DNA BINDING PROTEIN"/>
    <property type="match status" value="1"/>
</dbReference>
<dbReference type="AlphaFoldDB" id="A0A2P6R2K4"/>
<dbReference type="OMA" id="PTWSMIE"/>
<feature type="compositionally biased region" description="Acidic residues" evidence="1">
    <location>
        <begin position="344"/>
        <end position="356"/>
    </location>
</feature>